<organism evidence="2 3">
    <name type="scientific">Rhizodiscina lignyota</name>
    <dbReference type="NCBI Taxonomy" id="1504668"/>
    <lineage>
        <taxon>Eukaryota</taxon>
        <taxon>Fungi</taxon>
        <taxon>Dikarya</taxon>
        <taxon>Ascomycota</taxon>
        <taxon>Pezizomycotina</taxon>
        <taxon>Dothideomycetes</taxon>
        <taxon>Pleosporomycetidae</taxon>
        <taxon>Aulographales</taxon>
        <taxon>Rhizodiscinaceae</taxon>
        <taxon>Rhizodiscina</taxon>
    </lineage>
</organism>
<protein>
    <submittedName>
        <fullName evidence="2">Uncharacterized protein</fullName>
    </submittedName>
</protein>
<comment type="caution">
    <text evidence="2">The sequence shown here is derived from an EMBL/GenBank/DDBJ whole genome shotgun (WGS) entry which is preliminary data.</text>
</comment>
<accession>A0A9P4M741</accession>
<name>A0A9P4M741_9PEZI</name>
<keyword evidence="3" id="KW-1185">Reference proteome</keyword>
<reference evidence="2" key="1">
    <citation type="journal article" date="2020" name="Stud. Mycol.">
        <title>101 Dothideomycetes genomes: a test case for predicting lifestyles and emergence of pathogens.</title>
        <authorList>
            <person name="Haridas S."/>
            <person name="Albert R."/>
            <person name="Binder M."/>
            <person name="Bloem J."/>
            <person name="Labutti K."/>
            <person name="Salamov A."/>
            <person name="Andreopoulos B."/>
            <person name="Baker S."/>
            <person name="Barry K."/>
            <person name="Bills G."/>
            <person name="Bluhm B."/>
            <person name="Cannon C."/>
            <person name="Castanera R."/>
            <person name="Culley D."/>
            <person name="Daum C."/>
            <person name="Ezra D."/>
            <person name="Gonzalez J."/>
            <person name="Henrissat B."/>
            <person name="Kuo A."/>
            <person name="Liang C."/>
            <person name="Lipzen A."/>
            <person name="Lutzoni F."/>
            <person name="Magnuson J."/>
            <person name="Mondo S."/>
            <person name="Nolan M."/>
            <person name="Ohm R."/>
            <person name="Pangilinan J."/>
            <person name="Park H.-J."/>
            <person name="Ramirez L."/>
            <person name="Alfaro M."/>
            <person name="Sun H."/>
            <person name="Tritt A."/>
            <person name="Yoshinaga Y."/>
            <person name="Zwiers L.-H."/>
            <person name="Turgeon B."/>
            <person name="Goodwin S."/>
            <person name="Spatafora J."/>
            <person name="Crous P."/>
            <person name="Grigoriev I."/>
        </authorList>
    </citation>
    <scope>NUCLEOTIDE SEQUENCE</scope>
    <source>
        <strain evidence="2">CBS 133067</strain>
    </source>
</reference>
<feature type="coiled-coil region" evidence="1">
    <location>
        <begin position="25"/>
        <end position="127"/>
    </location>
</feature>
<evidence type="ECO:0000313" key="3">
    <source>
        <dbReference type="Proteomes" id="UP000799772"/>
    </source>
</evidence>
<dbReference type="Proteomes" id="UP000799772">
    <property type="component" value="Unassembled WGS sequence"/>
</dbReference>
<proteinExistence type="predicted"/>
<dbReference type="AlphaFoldDB" id="A0A9P4M741"/>
<evidence type="ECO:0000256" key="1">
    <source>
        <dbReference type="SAM" id="Coils"/>
    </source>
</evidence>
<sequence>MAEAFDTNMEIPAEFKDVLHGIDQIRDLEEQQTQFSQSLRQQEARGAELEQKGASLLASLKKTMETLAERETCAQERATTEQKMHQQEIAVLKRRHQRERKDYCDLNAELEERNTELRQQLEYEKEAFDLANELARAARYKLDEA</sequence>
<gene>
    <name evidence="2" type="ORF">NA57DRAFT_55934</name>
</gene>
<evidence type="ECO:0000313" key="2">
    <source>
        <dbReference type="EMBL" id="KAF2100003.1"/>
    </source>
</evidence>
<keyword evidence="1" id="KW-0175">Coiled coil</keyword>
<dbReference type="EMBL" id="ML978125">
    <property type="protein sequence ID" value="KAF2100003.1"/>
    <property type="molecule type" value="Genomic_DNA"/>
</dbReference>